<dbReference type="EMBL" id="CAJJDM010000126">
    <property type="protein sequence ID" value="CAD8104366.1"/>
    <property type="molecule type" value="Genomic_DNA"/>
</dbReference>
<dbReference type="FunFam" id="3.30.870.10:FF:000078">
    <property type="entry name" value="Uncharacterized protein"/>
    <property type="match status" value="1"/>
</dbReference>
<sequence length="360" mass="43092">MNKERQINSKHSTADVQHLFFPNEDNFSRFCRKLKKCKSTFLGCIYQLTHQSIIDIIIQLAIQGCRVDIIMDQNSEEFEERKQITINKLLVMSGFKVNVSLIESKGLMHTKYCVIDNKLTILGSANWTYQAFSNNFEHITIIKDSKTAKQFTEEFKNIWDQAKQAKFIESQIIYQPNQNCIEFKQKNRISPKLRISKRKFQMNFRKYKSKKQLKQKNKQHIKEKEKDIPKFQMIQIEQNQIQIEQNQIQIQQIEEQQIKQVFNQKELKDFLENLKLNEEKKQYNINQNTINNDKIKDTKYSLIQQESNPWQIQQQLFDPNITKNQVKRNETQNKDQNIIVIDEDDDEDVQIITDISKYFH</sequence>
<evidence type="ECO:0000256" key="5">
    <source>
        <dbReference type="ARBA" id="ARBA00040549"/>
    </source>
</evidence>
<evidence type="ECO:0000256" key="1">
    <source>
        <dbReference type="ARBA" id="ARBA00022801"/>
    </source>
</evidence>
<dbReference type="PROSITE" id="PS50035">
    <property type="entry name" value="PLD"/>
    <property type="match status" value="1"/>
</dbReference>
<dbReference type="InterPro" id="IPR025202">
    <property type="entry name" value="PLD-like_dom"/>
</dbReference>
<dbReference type="GO" id="GO:0016042">
    <property type="term" value="P:lipid catabolic process"/>
    <property type="evidence" value="ECO:0007669"/>
    <property type="project" value="UniProtKB-KW"/>
</dbReference>
<dbReference type="InterPro" id="IPR051406">
    <property type="entry name" value="PLD_domain"/>
</dbReference>
<reference evidence="7" key="1">
    <citation type="submission" date="2021-01" db="EMBL/GenBank/DDBJ databases">
        <authorList>
            <consortium name="Genoscope - CEA"/>
            <person name="William W."/>
        </authorList>
    </citation>
    <scope>NUCLEOTIDE SEQUENCE</scope>
</reference>
<evidence type="ECO:0000313" key="7">
    <source>
        <dbReference type="EMBL" id="CAD8104366.1"/>
    </source>
</evidence>
<keyword evidence="8" id="KW-1185">Reference proteome</keyword>
<name>A0A8S1PMY6_PARPR</name>
<dbReference type="GO" id="GO:0005739">
    <property type="term" value="C:mitochondrion"/>
    <property type="evidence" value="ECO:0007669"/>
    <property type="project" value="TreeGrafter"/>
</dbReference>
<protein>
    <recommendedName>
        <fullName evidence="5">Mitochondrial cardiolipin hydrolase</fullName>
    </recommendedName>
</protein>
<keyword evidence="3" id="KW-0443">Lipid metabolism</keyword>
<evidence type="ECO:0000259" key="6">
    <source>
        <dbReference type="PROSITE" id="PS50035"/>
    </source>
</evidence>
<comment type="caution">
    <text evidence="7">The sequence shown here is derived from an EMBL/GenBank/DDBJ whole genome shotgun (WGS) entry which is preliminary data.</text>
</comment>
<keyword evidence="1" id="KW-0378">Hydrolase</keyword>
<comment type="similarity">
    <text evidence="4">Belongs to the phospholipase D family. MitoPLD/Zucchini subfamily.</text>
</comment>
<accession>A0A8S1PMY6</accession>
<evidence type="ECO:0000256" key="3">
    <source>
        <dbReference type="ARBA" id="ARBA00023098"/>
    </source>
</evidence>
<proteinExistence type="inferred from homology"/>
<dbReference type="Pfam" id="PF13091">
    <property type="entry name" value="PLDc_2"/>
    <property type="match status" value="1"/>
</dbReference>
<feature type="domain" description="PLD phosphodiesterase" evidence="6">
    <location>
        <begin position="104"/>
        <end position="131"/>
    </location>
</feature>
<dbReference type="GO" id="GO:0016891">
    <property type="term" value="F:RNA endonuclease activity producing 5'-phosphomonoesters, hydrolytic mechanism"/>
    <property type="evidence" value="ECO:0007669"/>
    <property type="project" value="TreeGrafter"/>
</dbReference>
<evidence type="ECO:0000313" key="8">
    <source>
        <dbReference type="Proteomes" id="UP000688137"/>
    </source>
</evidence>
<dbReference type="InterPro" id="IPR001736">
    <property type="entry name" value="PLipase_D/transphosphatidylase"/>
</dbReference>
<dbReference type="SMART" id="SM00155">
    <property type="entry name" value="PLDc"/>
    <property type="match status" value="1"/>
</dbReference>
<dbReference type="AlphaFoldDB" id="A0A8S1PMY6"/>
<evidence type="ECO:0000256" key="2">
    <source>
        <dbReference type="ARBA" id="ARBA00022963"/>
    </source>
</evidence>
<evidence type="ECO:0000256" key="4">
    <source>
        <dbReference type="ARBA" id="ARBA00038012"/>
    </source>
</evidence>
<gene>
    <name evidence="7" type="ORF">PPRIM_AZ9-3.1.T1230147</name>
</gene>
<keyword evidence="2" id="KW-0442">Lipid degradation</keyword>
<organism evidence="7 8">
    <name type="scientific">Paramecium primaurelia</name>
    <dbReference type="NCBI Taxonomy" id="5886"/>
    <lineage>
        <taxon>Eukaryota</taxon>
        <taxon>Sar</taxon>
        <taxon>Alveolata</taxon>
        <taxon>Ciliophora</taxon>
        <taxon>Intramacronucleata</taxon>
        <taxon>Oligohymenophorea</taxon>
        <taxon>Peniculida</taxon>
        <taxon>Parameciidae</taxon>
        <taxon>Paramecium</taxon>
    </lineage>
</organism>
<dbReference type="Proteomes" id="UP000688137">
    <property type="component" value="Unassembled WGS sequence"/>
</dbReference>
<dbReference type="PANTHER" id="PTHR43856">
    <property type="entry name" value="CARDIOLIPIN HYDROLASE"/>
    <property type="match status" value="1"/>
</dbReference>
<dbReference type="OMA" id="NNFEHIT"/>
<dbReference type="PANTHER" id="PTHR43856:SF1">
    <property type="entry name" value="MITOCHONDRIAL CARDIOLIPIN HYDROLASE"/>
    <property type="match status" value="1"/>
</dbReference>